<proteinExistence type="predicted"/>
<evidence type="ECO:0000313" key="2">
    <source>
        <dbReference type="Proteomes" id="UP001560685"/>
    </source>
</evidence>
<accession>A0ABV3Z1B0</accession>
<dbReference type="InterPro" id="IPR006356">
    <property type="entry name" value="HAD-SF_hydro_IIA_hyp3"/>
</dbReference>
<keyword evidence="1" id="KW-0378">Hydrolase</keyword>
<dbReference type="SUPFAM" id="SSF56784">
    <property type="entry name" value="HAD-like"/>
    <property type="match status" value="1"/>
</dbReference>
<dbReference type="EMBL" id="JBEHZE010000001">
    <property type="protein sequence ID" value="MEX6632570.1"/>
    <property type="molecule type" value="Genomic_DNA"/>
</dbReference>
<name>A0ABV3Z1B0_9PROT</name>
<dbReference type="RefSeq" id="WP_369312493.1">
    <property type="nucleotide sequence ID" value="NZ_JBEHZE010000001.1"/>
</dbReference>
<dbReference type="Proteomes" id="UP001560685">
    <property type="component" value="Unassembled WGS sequence"/>
</dbReference>
<organism evidence="1 2">
    <name type="scientific">Hyphococcus lacteus</name>
    <dbReference type="NCBI Taxonomy" id="3143536"/>
    <lineage>
        <taxon>Bacteria</taxon>
        <taxon>Pseudomonadati</taxon>
        <taxon>Pseudomonadota</taxon>
        <taxon>Alphaproteobacteria</taxon>
        <taxon>Parvularculales</taxon>
        <taxon>Parvularculaceae</taxon>
        <taxon>Hyphococcus</taxon>
    </lineage>
</organism>
<dbReference type="Pfam" id="PF13242">
    <property type="entry name" value="Hydrolase_like"/>
    <property type="match status" value="1"/>
</dbReference>
<dbReference type="PANTHER" id="PTHR19288">
    <property type="entry name" value="4-NITROPHENYLPHOSPHATASE-RELATED"/>
    <property type="match status" value="1"/>
</dbReference>
<sequence length="283" mass="29961">MKQIPIISSFGALAERYDALLCDAWGVIHDGVTLFPGVADALTRFHENCGPVIILTNAPRPSSVIPPQLARLGLPKAAVDGIVTSGDATRAAIVARLPAPAFRLGPSKDDALFQGLDIDFRPVEEAEFVICTGMIDDQNDQPEDYRELLSKAAQRRLPMICANPDIVVNWGGRMIWCAGALAEIYAEFGGEVIFGGKPHAPIYDLALEKVDELRGQKTAKNRILAVGDGLKTDILGANKQDIDVLLIAGDGGIHDGATDSASIAAQLDVAGVTAVAAAEALTW</sequence>
<dbReference type="InterPro" id="IPR006357">
    <property type="entry name" value="HAD-SF_hydro_IIA"/>
</dbReference>
<reference evidence="1 2" key="1">
    <citation type="submission" date="2024-05" db="EMBL/GenBank/DDBJ databases">
        <title>Three bacterial strains, DH-69, EH-24, and ECK-19 isolated from coastal sediments.</title>
        <authorList>
            <person name="Ye Y.-Q."/>
            <person name="Du Z.-J."/>
        </authorList>
    </citation>
    <scope>NUCLEOTIDE SEQUENCE [LARGE SCALE GENOMIC DNA]</scope>
    <source>
        <strain evidence="1 2">ECK-19</strain>
    </source>
</reference>
<dbReference type="CDD" id="cd07525">
    <property type="entry name" value="HAD_like"/>
    <property type="match status" value="1"/>
</dbReference>
<comment type="caution">
    <text evidence="1">The sequence shown here is derived from an EMBL/GenBank/DDBJ whole genome shotgun (WGS) entry which is preliminary data.</text>
</comment>
<dbReference type="InterPro" id="IPR036412">
    <property type="entry name" value="HAD-like_sf"/>
</dbReference>
<dbReference type="Gene3D" id="3.40.50.1000">
    <property type="entry name" value="HAD superfamily/HAD-like"/>
    <property type="match status" value="2"/>
</dbReference>
<dbReference type="GO" id="GO:0016787">
    <property type="term" value="F:hydrolase activity"/>
    <property type="evidence" value="ECO:0007669"/>
    <property type="project" value="UniProtKB-KW"/>
</dbReference>
<dbReference type="InterPro" id="IPR023214">
    <property type="entry name" value="HAD_sf"/>
</dbReference>
<dbReference type="NCBIfam" id="TIGR01460">
    <property type="entry name" value="HAD-SF-IIA"/>
    <property type="match status" value="1"/>
</dbReference>
<dbReference type="PANTHER" id="PTHR19288:SF90">
    <property type="entry name" value="OS08G0542600 PROTEIN"/>
    <property type="match status" value="1"/>
</dbReference>
<protein>
    <submittedName>
        <fullName evidence="1">TIGR01459 family HAD-type hydrolase</fullName>
    </submittedName>
</protein>
<dbReference type="Pfam" id="PF13344">
    <property type="entry name" value="Hydrolase_6"/>
    <property type="match status" value="1"/>
</dbReference>
<keyword evidence="2" id="KW-1185">Reference proteome</keyword>
<dbReference type="NCBIfam" id="TIGR01459">
    <property type="entry name" value="HAD-SF-IIA-hyp4"/>
    <property type="match status" value="1"/>
</dbReference>
<evidence type="ECO:0000313" key="1">
    <source>
        <dbReference type="EMBL" id="MEX6632570.1"/>
    </source>
</evidence>
<gene>
    <name evidence="1" type="ORF">ABFZ84_03330</name>
</gene>